<organism evidence="2 3">
    <name type="scientific">Lineolata rhizophorae</name>
    <dbReference type="NCBI Taxonomy" id="578093"/>
    <lineage>
        <taxon>Eukaryota</taxon>
        <taxon>Fungi</taxon>
        <taxon>Dikarya</taxon>
        <taxon>Ascomycota</taxon>
        <taxon>Pezizomycotina</taxon>
        <taxon>Dothideomycetes</taxon>
        <taxon>Dothideomycetes incertae sedis</taxon>
        <taxon>Lineolatales</taxon>
        <taxon>Lineolataceae</taxon>
        <taxon>Lineolata</taxon>
    </lineage>
</organism>
<accession>A0A6A6NQD0</accession>
<sequence>MARPASRPVSVCLFCRRALANVRAVVGSRALSTTTSDKTLSLNEQGQLPLPHRSRPVQQEARSRQQEQLPWEPKIHHRRAPWKPSASNDESAYPLGEEMHVLFSFVDQPPLRRRLQRQINLHSPVDDLRDGLIPPHLRNSSAESNPSLNEKCDRSDTDILESNTLSPKITLTARLRKTAVRLLRAGPKEGDKAEIVPDPATRRDQIKRLARILEKEALVDILCGQLDSALKPTSILRVLTTALANTQATAALNYDHASQSLMRVTTALGFPRVSRSLSRALEPQEGRPAGQWLAVINVLLSRPEIPRDARSVLIRQGWSYAVSDGNTSACLRFLRKMDSMSFSPPDGTRVNGKDTLTGLVFAMFNRIITAFQEGTLTDESARAILLDSRLLANRSAGRLASHSLMKLIPRNNQTSDCYPLWITSLGLINAPNLLVDEWASYQTIRANKTAGNSHSSSLGQRMKKVDAAFVQSFSQCLLKAMAPGPPEHGARDTEYSEVLTEAIWGRVKDEDVREMVAKQLWTWIEERMELVERTLGVKWVGRADAENGGYHEWIEKVDDPGDS</sequence>
<evidence type="ECO:0000313" key="3">
    <source>
        <dbReference type="Proteomes" id="UP000799766"/>
    </source>
</evidence>
<feature type="region of interest" description="Disordered" evidence="1">
    <location>
        <begin position="32"/>
        <end position="91"/>
    </location>
</feature>
<reference evidence="2" key="1">
    <citation type="journal article" date="2020" name="Stud. Mycol.">
        <title>101 Dothideomycetes genomes: a test case for predicting lifestyles and emergence of pathogens.</title>
        <authorList>
            <person name="Haridas S."/>
            <person name="Albert R."/>
            <person name="Binder M."/>
            <person name="Bloem J."/>
            <person name="Labutti K."/>
            <person name="Salamov A."/>
            <person name="Andreopoulos B."/>
            <person name="Baker S."/>
            <person name="Barry K."/>
            <person name="Bills G."/>
            <person name="Bluhm B."/>
            <person name="Cannon C."/>
            <person name="Castanera R."/>
            <person name="Culley D."/>
            <person name="Daum C."/>
            <person name="Ezra D."/>
            <person name="Gonzalez J."/>
            <person name="Henrissat B."/>
            <person name="Kuo A."/>
            <person name="Liang C."/>
            <person name="Lipzen A."/>
            <person name="Lutzoni F."/>
            <person name="Magnuson J."/>
            <person name="Mondo S."/>
            <person name="Nolan M."/>
            <person name="Ohm R."/>
            <person name="Pangilinan J."/>
            <person name="Park H.-J."/>
            <person name="Ramirez L."/>
            <person name="Alfaro M."/>
            <person name="Sun H."/>
            <person name="Tritt A."/>
            <person name="Yoshinaga Y."/>
            <person name="Zwiers L.-H."/>
            <person name="Turgeon B."/>
            <person name="Goodwin S."/>
            <person name="Spatafora J."/>
            <person name="Crous P."/>
            <person name="Grigoriev I."/>
        </authorList>
    </citation>
    <scope>NUCLEOTIDE SEQUENCE</scope>
    <source>
        <strain evidence="2">ATCC 16933</strain>
    </source>
</reference>
<proteinExistence type="predicted"/>
<feature type="compositionally biased region" description="Low complexity" evidence="1">
    <location>
        <begin position="32"/>
        <end position="42"/>
    </location>
</feature>
<name>A0A6A6NQD0_9PEZI</name>
<gene>
    <name evidence="2" type="ORF">BDY21DRAFT_354732</name>
</gene>
<keyword evidence="3" id="KW-1185">Reference proteome</keyword>
<dbReference type="Proteomes" id="UP000799766">
    <property type="component" value="Unassembled WGS sequence"/>
</dbReference>
<protein>
    <submittedName>
        <fullName evidence="2">Uncharacterized protein</fullName>
    </submittedName>
</protein>
<dbReference type="EMBL" id="MU001694">
    <property type="protein sequence ID" value="KAF2453985.1"/>
    <property type="molecule type" value="Genomic_DNA"/>
</dbReference>
<dbReference type="AlphaFoldDB" id="A0A6A6NQD0"/>
<evidence type="ECO:0000256" key="1">
    <source>
        <dbReference type="SAM" id="MobiDB-lite"/>
    </source>
</evidence>
<evidence type="ECO:0000313" key="2">
    <source>
        <dbReference type="EMBL" id="KAF2453985.1"/>
    </source>
</evidence>